<dbReference type="EMBL" id="BTSY01000004">
    <property type="protein sequence ID" value="GMT24895.1"/>
    <property type="molecule type" value="Genomic_DNA"/>
</dbReference>
<keyword evidence="2" id="KW-1185">Reference proteome</keyword>
<dbReference type="AlphaFoldDB" id="A0AAV5W2G5"/>
<dbReference type="Proteomes" id="UP001432322">
    <property type="component" value="Unassembled WGS sequence"/>
</dbReference>
<comment type="caution">
    <text evidence="1">The sequence shown here is derived from an EMBL/GenBank/DDBJ whole genome shotgun (WGS) entry which is preliminary data.</text>
</comment>
<name>A0AAV5W2G5_9BILA</name>
<feature type="non-terminal residue" evidence="1">
    <location>
        <position position="216"/>
    </location>
</feature>
<gene>
    <name evidence="1" type="ORF">PFISCL1PPCAC_16192</name>
</gene>
<sequence length="216" mass="24062">MSSGGTSNPNPYIKSALITGVTRRLLPDRRKQIGWALSELLDRVGYIQFLFGKTGEDNFLGSSIPAEYTQTGHIDHCYVDMGNTKSVKDGVKRIAERGYNRVIFNIHYDNKLSVEAQFKSIVLHHWLIARHVLSKVNPLANIENKFITLLPDELGLANPVDPSDFPSDMSGMNGLFVNSAGLTRDAARPSIRLALIAMAQHLSRFTRVSAFVMYPE</sequence>
<reference evidence="1" key="1">
    <citation type="submission" date="2023-10" db="EMBL/GenBank/DDBJ databases">
        <title>Genome assembly of Pristionchus species.</title>
        <authorList>
            <person name="Yoshida K."/>
            <person name="Sommer R.J."/>
        </authorList>
    </citation>
    <scope>NUCLEOTIDE SEQUENCE</scope>
    <source>
        <strain evidence="1">RS5133</strain>
    </source>
</reference>
<accession>A0AAV5W2G5</accession>
<protein>
    <submittedName>
        <fullName evidence="1">Uncharacterized protein</fullName>
    </submittedName>
</protein>
<organism evidence="1 2">
    <name type="scientific">Pristionchus fissidentatus</name>
    <dbReference type="NCBI Taxonomy" id="1538716"/>
    <lineage>
        <taxon>Eukaryota</taxon>
        <taxon>Metazoa</taxon>
        <taxon>Ecdysozoa</taxon>
        <taxon>Nematoda</taxon>
        <taxon>Chromadorea</taxon>
        <taxon>Rhabditida</taxon>
        <taxon>Rhabditina</taxon>
        <taxon>Diplogasteromorpha</taxon>
        <taxon>Diplogasteroidea</taxon>
        <taxon>Neodiplogasteridae</taxon>
        <taxon>Pristionchus</taxon>
    </lineage>
</organism>
<proteinExistence type="predicted"/>
<evidence type="ECO:0000313" key="2">
    <source>
        <dbReference type="Proteomes" id="UP001432322"/>
    </source>
</evidence>
<evidence type="ECO:0000313" key="1">
    <source>
        <dbReference type="EMBL" id="GMT24895.1"/>
    </source>
</evidence>